<dbReference type="RefSeq" id="XP_045959050.1">
    <property type="nucleotide sequence ID" value="XM_046100103.1"/>
</dbReference>
<dbReference type="EMBL" id="JAGPXC010000004">
    <property type="protein sequence ID" value="KAH6654780.1"/>
    <property type="molecule type" value="Genomic_DNA"/>
</dbReference>
<dbReference type="GeneID" id="70128995"/>
<comment type="caution">
    <text evidence="1">The sequence shown here is derived from an EMBL/GenBank/DDBJ whole genome shotgun (WGS) entry which is preliminary data.</text>
</comment>
<accession>A0A9P8UMS8</accession>
<keyword evidence="2" id="KW-1185">Reference proteome</keyword>
<proteinExistence type="predicted"/>
<dbReference type="Proteomes" id="UP000758603">
    <property type="component" value="Unassembled WGS sequence"/>
</dbReference>
<gene>
    <name evidence="1" type="ORF">BKA67DRAFT_536077</name>
</gene>
<name>A0A9P8UMS8_9PEZI</name>
<sequence length="183" mass="20700">MCLYKVTAAVDWSVRGTRYTDMVSPLSHTDLFIDVISWSTSLVMCVTSSAASTPLNSRRNGLKHSGLTSLTWVDDDLLLLPKHKAWWRVLHIYSIVDRIRDCSQRWQGAFPGGYCGVSPRMQRHRDPGTWPHVCLCVVVAQPWLLEVIKIDVFNVGQQSSWKFPPDYAKDGLYCKLATVPTTC</sequence>
<dbReference type="AlphaFoldDB" id="A0A9P8UMS8"/>
<reference evidence="1" key="1">
    <citation type="journal article" date="2021" name="Nat. Commun.">
        <title>Genetic determinants of endophytism in the Arabidopsis root mycobiome.</title>
        <authorList>
            <person name="Mesny F."/>
            <person name="Miyauchi S."/>
            <person name="Thiergart T."/>
            <person name="Pickel B."/>
            <person name="Atanasova L."/>
            <person name="Karlsson M."/>
            <person name="Huettel B."/>
            <person name="Barry K.W."/>
            <person name="Haridas S."/>
            <person name="Chen C."/>
            <person name="Bauer D."/>
            <person name="Andreopoulos W."/>
            <person name="Pangilinan J."/>
            <person name="LaButti K."/>
            <person name="Riley R."/>
            <person name="Lipzen A."/>
            <person name="Clum A."/>
            <person name="Drula E."/>
            <person name="Henrissat B."/>
            <person name="Kohler A."/>
            <person name="Grigoriev I.V."/>
            <person name="Martin F.M."/>
            <person name="Hacquard S."/>
        </authorList>
    </citation>
    <scope>NUCLEOTIDE SEQUENCE</scope>
    <source>
        <strain evidence="1">MPI-SDFR-AT-0073</strain>
    </source>
</reference>
<evidence type="ECO:0000313" key="2">
    <source>
        <dbReference type="Proteomes" id="UP000758603"/>
    </source>
</evidence>
<organism evidence="1 2">
    <name type="scientific">Truncatella angustata</name>
    <dbReference type="NCBI Taxonomy" id="152316"/>
    <lineage>
        <taxon>Eukaryota</taxon>
        <taxon>Fungi</taxon>
        <taxon>Dikarya</taxon>
        <taxon>Ascomycota</taxon>
        <taxon>Pezizomycotina</taxon>
        <taxon>Sordariomycetes</taxon>
        <taxon>Xylariomycetidae</taxon>
        <taxon>Amphisphaeriales</taxon>
        <taxon>Sporocadaceae</taxon>
        <taxon>Truncatella</taxon>
    </lineage>
</organism>
<protein>
    <submittedName>
        <fullName evidence="1">Uncharacterized protein</fullName>
    </submittedName>
</protein>
<evidence type="ECO:0000313" key="1">
    <source>
        <dbReference type="EMBL" id="KAH6654780.1"/>
    </source>
</evidence>